<accession>A0A7J6FKX6</accession>
<organism evidence="1 2">
    <name type="scientific">Cannabis sativa</name>
    <name type="common">Hemp</name>
    <name type="synonym">Marijuana</name>
    <dbReference type="NCBI Taxonomy" id="3483"/>
    <lineage>
        <taxon>Eukaryota</taxon>
        <taxon>Viridiplantae</taxon>
        <taxon>Streptophyta</taxon>
        <taxon>Embryophyta</taxon>
        <taxon>Tracheophyta</taxon>
        <taxon>Spermatophyta</taxon>
        <taxon>Magnoliopsida</taxon>
        <taxon>eudicotyledons</taxon>
        <taxon>Gunneridae</taxon>
        <taxon>Pentapetalae</taxon>
        <taxon>rosids</taxon>
        <taxon>fabids</taxon>
        <taxon>Rosales</taxon>
        <taxon>Cannabaceae</taxon>
        <taxon>Cannabis</taxon>
    </lineage>
</organism>
<protein>
    <submittedName>
        <fullName evidence="1">Uncharacterized protein</fullName>
    </submittedName>
</protein>
<name>A0A7J6FKX6_CANSA</name>
<reference evidence="1 2" key="1">
    <citation type="journal article" date="2020" name="bioRxiv">
        <title>Sequence and annotation of 42 cannabis genomes reveals extensive copy number variation in cannabinoid synthesis and pathogen resistance genes.</title>
        <authorList>
            <person name="Mckernan K.J."/>
            <person name="Helbert Y."/>
            <person name="Kane L.T."/>
            <person name="Ebling H."/>
            <person name="Zhang L."/>
            <person name="Liu B."/>
            <person name="Eaton Z."/>
            <person name="Mclaughlin S."/>
            <person name="Kingan S."/>
            <person name="Baybayan P."/>
            <person name="Concepcion G."/>
            <person name="Jordan M."/>
            <person name="Riva A."/>
            <person name="Barbazuk W."/>
            <person name="Harkins T."/>
        </authorList>
    </citation>
    <scope>NUCLEOTIDE SEQUENCE [LARGE SCALE GENOMIC DNA]</scope>
    <source>
        <strain evidence="2">cv. Jamaican Lion 4</strain>
        <tissue evidence="1">Leaf</tissue>
    </source>
</reference>
<keyword evidence="2" id="KW-1185">Reference proteome</keyword>
<gene>
    <name evidence="1" type="ORF">G4B88_003832</name>
</gene>
<comment type="caution">
    <text evidence="1">The sequence shown here is derived from an EMBL/GenBank/DDBJ whole genome shotgun (WGS) entry which is preliminary data.</text>
</comment>
<sequence length="100" mass="11537">MEPPIPNSPSESVRLATSFSPRAEQVLEWKDYLMMLYVSEDEASASWPPECLFRIMGVRFIGEEISAQSKQGELVFESKGESWFVNQDLKIKVMIYISHY</sequence>
<dbReference type="Proteomes" id="UP000583929">
    <property type="component" value="Unassembled WGS sequence"/>
</dbReference>
<evidence type="ECO:0000313" key="1">
    <source>
        <dbReference type="EMBL" id="KAF4371362.1"/>
    </source>
</evidence>
<evidence type="ECO:0000313" key="2">
    <source>
        <dbReference type="Proteomes" id="UP000583929"/>
    </source>
</evidence>
<dbReference type="AlphaFoldDB" id="A0A7J6FKX6"/>
<proteinExistence type="predicted"/>
<dbReference type="EMBL" id="JAATIQ010000197">
    <property type="protein sequence ID" value="KAF4371362.1"/>
    <property type="molecule type" value="Genomic_DNA"/>
</dbReference>